<dbReference type="Proteomes" id="UP001058124">
    <property type="component" value="Unassembled WGS sequence"/>
</dbReference>
<dbReference type="RefSeq" id="WP_036023105.1">
    <property type="nucleotide sequence ID" value="NZ_BRLH01000001.1"/>
</dbReference>
<sequence>MNNDILNHFIRRFQLLSLPETPLGRQIKQAAVLIPIIRKEQPSILLTRRSRTLRHHPGQVAFPGGAVDISDVSLSATALREACEEIGLEPKNVDVLGQLPSQDSISGYRVTPIIGLLPDGLHFRQNRDEVDALFEVPLTHILRIQNYRTINVFRRGQGHDIYVMPYKGHLIWGLTAAILRQLAIQETFSR</sequence>
<evidence type="ECO:0000256" key="4">
    <source>
        <dbReference type="ARBA" id="ARBA00022723"/>
    </source>
</evidence>
<dbReference type="InterPro" id="IPR015797">
    <property type="entry name" value="NUDIX_hydrolase-like_dom_sf"/>
</dbReference>
<keyword evidence="10" id="KW-1185">Reference proteome</keyword>
<proteinExistence type="inferred from homology"/>
<evidence type="ECO:0000256" key="3">
    <source>
        <dbReference type="ARBA" id="ARBA00006506"/>
    </source>
</evidence>
<dbReference type="InterPro" id="IPR045121">
    <property type="entry name" value="CoAse"/>
</dbReference>
<feature type="domain" description="Nudix hydrolase" evidence="8">
    <location>
        <begin position="27"/>
        <end position="157"/>
    </location>
</feature>
<dbReference type="GO" id="GO:0000287">
    <property type="term" value="F:magnesium ion binding"/>
    <property type="evidence" value="ECO:0007669"/>
    <property type="project" value="InterPro"/>
</dbReference>
<dbReference type="SUPFAM" id="SSF55811">
    <property type="entry name" value="Nudix"/>
    <property type="match status" value="1"/>
</dbReference>
<evidence type="ECO:0000256" key="2">
    <source>
        <dbReference type="ARBA" id="ARBA00001946"/>
    </source>
</evidence>
<evidence type="ECO:0000256" key="1">
    <source>
        <dbReference type="ARBA" id="ARBA00001936"/>
    </source>
</evidence>
<dbReference type="Gene3D" id="3.90.79.10">
    <property type="entry name" value="Nucleoside Triphosphate Pyrophosphohydrolase"/>
    <property type="match status" value="1"/>
</dbReference>
<keyword evidence="6" id="KW-0460">Magnesium</keyword>
<evidence type="ECO:0000313" key="10">
    <source>
        <dbReference type="Proteomes" id="UP001058124"/>
    </source>
</evidence>
<comment type="cofactor">
    <cofactor evidence="2">
        <name>Mg(2+)</name>
        <dbReference type="ChEBI" id="CHEBI:18420"/>
    </cofactor>
</comment>
<dbReference type="NCBIfam" id="NF007980">
    <property type="entry name" value="PRK10707.1"/>
    <property type="match status" value="1"/>
</dbReference>
<comment type="caution">
    <text evidence="9">The sequence shown here is derived from an EMBL/GenBank/DDBJ whole genome shotgun (WGS) entry which is preliminary data.</text>
</comment>
<keyword evidence="4" id="KW-0479">Metal-binding</keyword>
<evidence type="ECO:0000256" key="7">
    <source>
        <dbReference type="ARBA" id="ARBA00023211"/>
    </source>
</evidence>
<dbReference type="PROSITE" id="PS01293">
    <property type="entry name" value="NUDIX_COA"/>
    <property type="match status" value="1"/>
</dbReference>
<dbReference type="InterPro" id="IPR000086">
    <property type="entry name" value="NUDIX_hydrolase_dom"/>
</dbReference>
<keyword evidence="5 9" id="KW-0378">Hydrolase</keyword>
<protein>
    <submittedName>
        <fullName evidence="9">Nudix hydrolase NudL</fullName>
    </submittedName>
</protein>
<evidence type="ECO:0000256" key="5">
    <source>
        <dbReference type="ARBA" id="ARBA00022801"/>
    </source>
</evidence>
<name>A0AAV5N0P6_9GAMM</name>
<gene>
    <name evidence="9" type="primary">nudL</name>
    <name evidence="9" type="ORF">SOASR030_08210</name>
</gene>
<evidence type="ECO:0000256" key="6">
    <source>
        <dbReference type="ARBA" id="ARBA00022842"/>
    </source>
</evidence>
<dbReference type="GO" id="GO:0010945">
    <property type="term" value="F:coenzyme A diphosphatase activity"/>
    <property type="evidence" value="ECO:0007669"/>
    <property type="project" value="InterPro"/>
</dbReference>
<dbReference type="AlphaFoldDB" id="A0AAV5N0P6"/>
<dbReference type="GO" id="GO:0009132">
    <property type="term" value="P:nucleoside diphosphate metabolic process"/>
    <property type="evidence" value="ECO:0007669"/>
    <property type="project" value="InterPro"/>
</dbReference>
<comment type="similarity">
    <text evidence="3">Belongs to the Nudix hydrolase family. PCD1 subfamily.</text>
</comment>
<evidence type="ECO:0000259" key="8">
    <source>
        <dbReference type="PROSITE" id="PS51462"/>
    </source>
</evidence>
<dbReference type="PROSITE" id="PS51462">
    <property type="entry name" value="NUDIX"/>
    <property type="match status" value="1"/>
</dbReference>
<evidence type="ECO:0000313" key="9">
    <source>
        <dbReference type="EMBL" id="GKX54709.1"/>
    </source>
</evidence>
<organism evidence="9 10">
    <name type="scientific">Leminorella grimontii</name>
    <dbReference type="NCBI Taxonomy" id="82981"/>
    <lineage>
        <taxon>Bacteria</taxon>
        <taxon>Pseudomonadati</taxon>
        <taxon>Pseudomonadota</taxon>
        <taxon>Gammaproteobacteria</taxon>
        <taxon>Enterobacterales</taxon>
        <taxon>Budviciaceae</taxon>
        <taxon>Leminorella</taxon>
    </lineage>
</organism>
<dbReference type="PANTHER" id="PTHR12992">
    <property type="entry name" value="NUDIX HYDROLASE"/>
    <property type="match status" value="1"/>
</dbReference>
<dbReference type="GO" id="GO:0030145">
    <property type="term" value="F:manganese ion binding"/>
    <property type="evidence" value="ECO:0007669"/>
    <property type="project" value="InterPro"/>
</dbReference>
<reference evidence="9" key="1">
    <citation type="submission" date="2022-06" db="EMBL/GenBank/DDBJ databases">
        <title>Draft genome sequences of Leminorella grimontii str. JCM5902.</title>
        <authorList>
            <person name="Wakabayashi Y."/>
            <person name="Kojima K."/>
        </authorList>
    </citation>
    <scope>NUCLEOTIDE SEQUENCE</scope>
    <source>
        <strain evidence="9">JCM 5902</strain>
    </source>
</reference>
<dbReference type="Pfam" id="PF00293">
    <property type="entry name" value="NUDIX"/>
    <property type="match status" value="1"/>
</dbReference>
<dbReference type="PANTHER" id="PTHR12992:SF11">
    <property type="entry name" value="MITOCHONDRIAL COENZYME A DIPHOSPHATASE NUDT8"/>
    <property type="match status" value="1"/>
</dbReference>
<accession>A0AAV5N0P6</accession>
<dbReference type="EMBL" id="BRLH01000001">
    <property type="protein sequence ID" value="GKX54709.1"/>
    <property type="molecule type" value="Genomic_DNA"/>
</dbReference>
<comment type="cofactor">
    <cofactor evidence="1">
        <name>Mn(2+)</name>
        <dbReference type="ChEBI" id="CHEBI:29035"/>
    </cofactor>
</comment>
<dbReference type="InterPro" id="IPR000059">
    <property type="entry name" value="NUDIX_hydrolase_NudL_CS"/>
</dbReference>
<dbReference type="CDD" id="cd03426">
    <property type="entry name" value="NUDIX_CoAse_Nudt7"/>
    <property type="match status" value="1"/>
</dbReference>
<keyword evidence="7" id="KW-0464">Manganese</keyword>